<gene>
    <name evidence="1" type="ORF">AB0D95_13775</name>
</gene>
<protein>
    <recommendedName>
        <fullName evidence="3">Transposase</fullName>
    </recommendedName>
</protein>
<evidence type="ECO:0000313" key="1">
    <source>
        <dbReference type="EMBL" id="MEU9578313.1"/>
    </source>
</evidence>
<sequence length="191" mass="20059">MSSATRCTTRDVLAAEDVAVTQAMARFGGDTARLTRTAAGGVLHRQCADHLLLSPATGTTVVTAVGQGAAGVDLLVFGAVADPVSWTGAVSAAWLAAQGRRAFRLHNALTGRRRRTRSTAKTAVAPVSREETIATAIEAIWRQHTADETRPRAGHRLSRIGIATDGTYWLAGIMTDGRIIAPGLDKHIPAA</sequence>
<reference evidence="1 2" key="1">
    <citation type="submission" date="2024-06" db="EMBL/GenBank/DDBJ databases">
        <title>The Natural Products Discovery Center: Release of the First 8490 Sequenced Strains for Exploring Actinobacteria Biosynthetic Diversity.</title>
        <authorList>
            <person name="Kalkreuter E."/>
            <person name="Kautsar S.A."/>
            <person name="Yang D."/>
            <person name="Bader C.D."/>
            <person name="Teijaro C.N."/>
            <person name="Fluegel L."/>
            <person name="Davis C.M."/>
            <person name="Simpson J.R."/>
            <person name="Lauterbach L."/>
            <person name="Steele A.D."/>
            <person name="Gui C."/>
            <person name="Meng S."/>
            <person name="Li G."/>
            <person name="Viehrig K."/>
            <person name="Ye F."/>
            <person name="Su P."/>
            <person name="Kiefer A.F."/>
            <person name="Nichols A."/>
            <person name="Cepeda A.J."/>
            <person name="Yan W."/>
            <person name="Fan B."/>
            <person name="Jiang Y."/>
            <person name="Adhikari A."/>
            <person name="Zheng C.-J."/>
            <person name="Schuster L."/>
            <person name="Cowan T.M."/>
            <person name="Smanski M.J."/>
            <person name="Chevrette M.G."/>
            <person name="De Carvalho L.P.S."/>
            <person name="Shen B."/>
        </authorList>
    </citation>
    <scope>NUCLEOTIDE SEQUENCE [LARGE SCALE GENOMIC DNA]</scope>
    <source>
        <strain evidence="1 2">NPDC048117</strain>
    </source>
</reference>
<dbReference type="EMBL" id="JBEZNA010000026">
    <property type="protein sequence ID" value="MEU9578313.1"/>
    <property type="molecule type" value="Genomic_DNA"/>
</dbReference>
<dbReference type="RefSeq" id="WP_359272240.1">
    <property type="nucleotide sequence ID" value="NZ_JBEZNA010000026.1"/>
</dbReference>
<proteinExistence type="predicted"/>
<organism evidence="1 2">
    <name type="scientific">Streptomyces chilikensis</name>
    <dbReference type="NCBI Taxonomy" id="1194079"/>
    <lineage>
        <taxon>Bacteria</taxon>
        <taxon>Bacillati</taxon>
        <taxon>Actinomycetota</taxon>
        <taxon>Actinomycetes</taxon>
        <taxon>Kitasatosporales</taxon>
        <taxon>Streptomycetaceae</taxon>
        <taxon>Streptomyces</taxon>
    </lineage>
</organism>
<evidence type="ECO:0008006" key="3">
    <source>
        <dbReference type="Google" id="ProtNLM"/>
    </source>
</evidence>
<dbReference type="Proteomes" id="UP001551584">
    <property type="component" value="Unassembled WGS sequence"/>
</dbReference>
<comment type="caution">
    <text evidence="1">The sequence shown here is derived from an EMBL/GenBank/DDBJ whole genome shotgun (WGS) entry which is preliminary data.</text>
</comment>
<name>A0ABV3EQB3_9ACTN</name>
<accession>A0ABV3EQB3</accession>
<keyword evidence="2" id="KW-1185">Reference proteome</keyword>
<evidence type="ECO:0000313" key="2">
    <source>
        <dbReference type="Proteomes" id="UP001551584"/>
    </source>
</evidence>